<reference evidence="1 2" key="1">
    <citation type="submission" date="2020-08" db="EMBL/GenBank/DDBJ databases">
        <title>Genomic Encyclopedia of Type Strains, Phase IV (KMG-IV): sequencing the most valuable type-strain genomes for metagenomic binning, comparative biology and taxonomic classification.</title>
        <authorList>
            <person name="Goeker M."/>
        </authorList>
    </citation>
    <scope>NUCLEOTIDE SEQUENCE [LARGE SCALE GENOMIC DNA]</scope>
    <source>
        <strain evidence="1 2">DSM 101064</strain>
    </source>
</reference>
<dbReference type="Proteomes" id="UP000535415">
    <property type="component" value="Unassembled WGS sequence"/>
</dbReference>
<gene>
    <name evidence="1" type="ORF">FHS72_002717</name>
</gene>
<name>A0A7W9BMA9_9RHOB</name>
<accession>A0A7W9BMA9</accession>
<protein>
    <submittedName>
        <fullName evidence="1">Uncharacterized protein</fullName>
    </submittedName>
</protein>
<sequence length="156" mass="17146">MKRIASSAHSFASFAPKLDDIPTGDRGIEMLKGIRAMPSLSTLLKSAALASVTAFAATSAHAQDYTVYVYEKGYFPNVIYTDGITRIRFVNKTRYSVGLDTEQSRQIIENRIYSGNSAYVELSKIAGRTLATPYLYNVGRYNARELDFVAGVAPDS</sequence>
<evidence type="ECO:0000313" key="2">
    <source>
        <dbReference type="Proteomes" id="UP000535415"/>
    </source>
</evidence>
<keyword evidence="2" id="KW-1185">Reference proteome</keyword>
<evidence type="ECO:0000313" key="1">
    <source>
        <dbReference type="EMBL" id="MBB5723080.1"/>
    </source>
</evidence>
<dbReference type="RefSeq" id="WP_183529969.1">
    <property type="nucleotide sequence ID" value="NZ_JACIJM010000008.1"/>
</dbReference>
<dbReference type="AlphaFoldDB" id="A0A7W9BMA9"/>
<comment type="caution">
    <text evidence="1">The sequence shown here is derived from an EMBL/GenBank/DDBJ whole genome shotgun (WGS) entry which is preliminary data.</text>
</comment>
<organism evidence="1 2">
    <name type="scientific">Yoonia ponticola</name>
    <dbReference type="NCBI Taxonomy" id="1524255"/>
    <lineage>
        <taxon>Bacteria</taxon>
        <taxon>Pseudomonadati</taxon>
        <taxon>Pseudomonadota</taxon>
        <taxon>Alphaproteobacteria</taxon>
        <taxon>Rhodobacterales</taxon>
        <taxon>Paracoccaceae</taxon>
        <taxon>Yoonia</taxon>
    </lineage>
</organism>
<dbReference type="EMBL" id="JACIJM010000008">
    <property type="protein sequence ID" value="MBB5723080.1"/>
    <property type="molecule type" value="Genomic_DNA"/>
</dbReference>
<proteinExistence type="predicted"/>